<evidence type="ECO:0000256" key="3">
    <source>
        <dbReference type="ARBA" id="ARBA00022803"/>
    </source>
</evidence>
<dbReference type="PANTHER" id="PTHR36326:SF4">
    <property type="entry name" value="PROTEIN POLLENLESS 3-LIKE 1"/>
    <property type="match status" value="1"/>
</dbReference>
<dbReference type="PANTHER" id="PTHR36326">
    <property type="entry name" value="PROTEIN POLLENLESS 3-LIKE 2"/>
    <property type="match status" value="1"/>
</dbReference>
<keyword evidence="8" id="KW-1185">Reference proteome</keyword>
<organism evidence="7 8">
    <name type="scientific">Arabis alpina</name>
    <name type="common">Alpine rock-cress</name>
    <dbReference type="NCBI Taxonomy" id="50452"/>
    <lineage>
        <taxon>Eukaryota</taxon>
        <taxon>Viridiplantae</taxon>
        <taxon>Streptophyta</taxon>
        <taxon>Embryophyta</taxon>
        <taxon>Tracheophyta</taxon>
        <taxon>Spermatophyta</taxon>
        <taxon>Magnoliopsida</taxon>
        <taxon>eudicotyledons</taxon>
        <taxon>Gunneridae</taxon>
        <taxon>Pentapetalae</taxon>
        <taxon>rosids</taxon>
        <taxon>malvids</taxon>
        <taxon>Brassicales</taxon>
        <taxon>Brassicaceae</taxon>
        <taxon>Arabideae</taxon>
        <taxon>Arabis</taxon>
    </lineage>
</organism>
<gene>
    <name evidence="7" type="ordered locus">AALP_Aa7g125500</name>
</gene>
<evidence type="ECO:0000256" key="5">
    <source>
        <dbReference type="ARBA" id="ARBA00023242"/>
    </source>
</evidence>
<evidence type="ECO:0000256" key="2">
    <source>
        <dbReference type="ARBA" id="ARBA00022737"/>
    </source>
</evidence>
<keyword evidence="3" id="KW-0802">TPR repeat</keyword>
<feature type="compositionally biased region" description="Basic and acidic residues" evidence="6">
    <location>
        <begin position="80"/>
        <end position="92"/>
    </location>
</feature>
<proteinExistence type="predicted"/>
<dbReference type="EMBL" id="CM002875">
    <property type="protein sequence ID" value="KFK29373.1"/>
    <property type="molecule type" value="Genomic_DNA"/>
</dbReference>
<accession>A0A087GHM1</accession>
<dbReference type="InterPro" id="IPR044961">
    <property type="entry name" value="MS5/SDI1"/>
</dbReference>
<evidence type="ECO:0000256" key="4">
    <source>
        <dbReference type="ARBA" id="ARBA00023054"/>
    </source>
</evidence>
<name>A0A087GHM1_ARAAL</name>
<dbReference type="GO" id="GO:0005634">
    <property type="term" value="C:nucleus"/>
    <property type="evidence" value="ECO:0007669"/>
    <property type="project" value="UniProtKB-SubCell"/>
</dbReference>
<evidence type="ECO:0000256" key="6">
    <source>
        <dbReference type="SAM" id="MobiDB-lite"/>
    </source>
</evidence>
<dbReference type="Gramene" id="KFK29373">
    <property type="protein sequence ID" value="KFK29373"/>
    <property type="gene ID" value="AALP_AA7G125500"/>
</dbReference>
<reference evidence="8" key="1">
    <citation type="journal article" date="2015" name="Nat. Plants">
        <title>Genome expansion of Arabis alpina linked with retrotransposition and reduced symmetric DNA methylation.</title>
        <authorList>
            <person name="Willing E.M."/>
            <person name="Rawat V."/>
            <person name="Mandakova T."/>
            <person name="Maumus F."/>
            <person name="James G.V."/>
            <person name="Nordstroem K.J."/>
            <person name="Becker C."/>
            <person name="Warthmann N."/>
            <person name="Chica C."/>
            <person name="Szarzynska B."/>
            <person name="Zytnicki M."/>
            <person name="Albani M.C."/>
            <person name="Kiefer C."/>
            <person name="Bergonzi S."/>
            <person name="Castaings L."/>
            <person name="Mateos J.L."/>
            <person name="Berns M.C."/>
            <person name="Bujdoso N."/>
            <person name="Piofczyk T."/>
            <person name="de Lorenzo L."/>
            <person name="Barrero-Sicilia C."/>
            <person name="Mateos I."/>
            <person name="Piednoel M."/>
            <person name="Hagmann J."/>
            <person name="Chen-Min-Tao R."/>
            <person name="Iglesias-Fernandez R."/>
            <person name="Schuster S.C."/>
            <person name="Alonso-Blanco C."/>
            <person name="Roudier F."/>
            <person name="Carbonero P."/>
            <person name="Paz-Ares J."/>
            <person name="Davis S.J."/>
            <person name="Pecinka A."/>
            <person name="Quesneville H."/>
            <person name="Colot V."/>
            <person name="Lysak M.A."/>
            <person name="Weigel D."/>
            <person name="Coupland G."/>
            <person name="Schneeberger K."/>
        </authorList>
    </citation>
    <scope>NUCLEOTIDE SEQUENCE [LARGE SCALE GENOMIC DNA]</scope>
    <source>
        <strain evidence="8">cv. Pajares</strain>
    </source>
</reference>
<keyword evidence="5" id="KW-0539">Nucleus</keyword>
<dbReference type="AlphaFoldDB" id="A0A087GHM1"/>
<feature type="region of interest" description="Disordered" evidence="6">
    <location>
        <begin position="64"/>
        <end position="92"/>
    </location>
</feature>
<comment type="subcellular location">
    <subcellularLocation>
        <location evidence="1">Nucleus</location>
    </subcellularLocation>
</comment>
<keyword evidence="4" id="KW-0175">Coiled coil</keyword>
<protein>
    <submittedName>
        <fullName evidence="7">Uncharacterized protein</fullName>
    </submittedName>
</protein>
<keyword evidence="2" id="KW-0677">Repeat</keyword>
<evidence type="ECO:0000313" key="8">
    <source>
        <dbReference type="Proteomes" id="UP000029120"/>
    </source>
</evidence>
<sequence length="92" mass="10449">MIIVLQGHSPFTASTVLDRDISALYKALRRALRLELDQNKLCNLAICLMRMGRIQEAKSLLNDSGTKKSWADMADEEEEEKRLEAELKTAEL</sequence>
<evidence type="ECO:0000256" key="1">
    <source>
        <dbReference type="ARBA" id="ARBA00004123"/>
    </source>
</evidence>
<dbReference type="Proteomes" id="UP000029120">
    <property type="component" value="Chromosome 7"/>
</dbReference>
<evidence type="ECO:0000313" key="7">
    <source>
        <dbReference type="EMBL" id="KFK29373.1"/>
    </source>
</evidence>